<sequence>MKRIMVDMSATLIHHGHVRLLKKAKELGHVVVALTTDDEIRTKKGYDPELRFEERKEVLEALRYVDEVVPSPWLIEESFLDQHKIDLLVHGHDNSNKISERRLAILPRTQGISSTLLRSRTLQAVAAIMQRDSKDL</sequence>
<evidence type="ECO:0000256" key="2">
    <source>
        <dbReference type="ARBA" id="ARBA00022695"/>
    </source>
</evidence>
<evidence type="ECO:0000256" key="1">
    <source>
        <dbReference type="ARBA" id="ARBA00022679"/>
    </source>
</evidence>
<dbReference type="KEGG" id="tpx:Turpa_3210"/>
<dbReference type="Gene3D" id="3.40.50.620">
    <property type="entry name" value="HUPs"/>
    <property type="match status" value="1"/>
</dbReference>
<dbReference type="HOGENOM" id="CLU_1634527_0_0_12"/>
<dbReference type="NCBIfam" id="TIGR00125">
    <property type="entry name" value="cyt_tran_rel"/>
    <property type="match status" value="1"/>
</dbReference>
<dbReference type="PANTHER" id="PTHR43793">
    <property type="entry name" value="FAD SYNTHASE"/>
    <property type="match status" value="1"/>
</dbReference>
<evidence type="ECO:0000313" key="5">
    <source>
        <dbReference type="Proteomes" id="UP000006048"/>
    </source>
</evidence>
<dbReference type="InterPro" id="IPR004821">
    <property type="entry name" value="Cyt_trans-like"/>
</dbReference>
<keyword evidence="1 4" id="KW-0808">Transferase</keyword>
<dbReference type="RefSeq" id="WP_014804349.1">
    <property type="nucleotide sequence ID" value="NC_018020.1"/>
</dbReference>
<dbReference type="InterPro" id="IPR050385">
    <property type="entry name" value="Archaeal_FAD_synthase"/>
</dbReference>
<evidence type="ECO:0000313" key="4">
    <source>
        <dbReference type="EMBL" id="AFM13849.1"/>
    </source>
</evidence>
<dbReference type="OrthoDB" id="9802794at2"/>
<gene>
    <name evidence="4" type="ordered locus">Turpa_3210</name>
</gene>
<evidence type="ECO:0000259" key="3">
    <source>
        <dbReference type="Pfam" id="PF01467"/>
    </source>
</evidence>
<dbReference type="SUPFAM" id="SSF52374">
    <property type="entry name" value="Nucleotidylyl transferase"/>
    <property type="match status" value="1"/>
</dbReference>
<dbReference type="GO" id="GO:0047348">
    <property type="term" value="F:glycerol-3-phosphate cytidylyltransferase activity"/>
    <property type="evidence" value="ECO:0007669"/>
    <property type="project" value="UniProtKB-EC"/>
</dbReference>
<feature type="domain" description="Cytidyltransferase-like" evidence="3">
    <location>
        <begin position="12"/>
        <end position="101"/>
    </location>
</feature>
<dbReference type="EMBL" id="CP002959">
    <property type="protein sequence ID" value="AFM13849.1"/>
    <property type="molecule type" value="Genomic_DNA"/>
</dbReference>
<keyword evidence="5" id="KW-1185">Reference proteome</keyword>
<dbReference type="EC" id="2.7.7.39" evidence="4"/>
<keyword evidence="2 4" id="KW-0548">Nucleotidyltransferase</keyword>
<proteinExistence type="predicted"/>
<accession>I4B992</accession>
<reference evidence="4 5" key="1">
    <citation type="submission" date="2012-06" db="EMBL/GenBank/DDBJ databases">
        <title>The complete chromosome of genome of Turneriella parva DSM 21527.</title>
        <authorList>
            <consortium name="US DOE Joint Genome Institute (JGI-PGF)"/>
            <person name="Lucas S."/>
            <person name="Han J."/>
            <person name="Lapidus A."/>
            <person name="Bruce D."/>
            <person name="Goodwin L."/>
            <person name="Pitluck S."/>
            <person name="Peters L."/>
            <person name="Kyrpides N."/>
            <person name="Mavromatis K."/>
            <person name="Ivanova N."/>
            <person name="Mikhailova N."/>
            <person name="Chertkov O."/>
            <person name="Detter J.C."/>
            <person name="Tapia R."/>
            <person name="Han C."/>
            <person name="Land M."/>
            <person name="Hauser L."/>
            <person name="Markowitz V."/>
            <person name="Cheng J.-F."/>
            <person name="Hugenholtz P."/>
            <person name="Woyke T."/>
            <person name="Wu D."/>
            <person name="Gronow S."/>
            <person name="Wellnitz S."/>
            <person name="Brambilla E."/>
            <person name="Klenk H.-P."/>
            <person name="Eisen J.A."/>
        </authorList>
    </citation>
    <scope>NUCLEOTIDE SEQUENCE [LARGE SCALE GENOMIC DNA]</scope>
    <source>
        <strain evidence="5">ATCC BAA-1111 / DSM 21527 / NCTC 11395 / H</strain>
    </source>
</reference>
<name>I4B992_TURPD</name>
<dbReference type="Proteomes" id="UP000006048">
    <property type="component" value="Chromosome"/>
</dbReference>
<dbReference type="PATRIC" id="fig|869212.3.peg.3239"/>
<dbReference type="AlphaFoldDB" id="I4B992"/>
<dbReference type="Pfam" id="PF01467">
    <property type="entry name" value="CTP_transf_like"/>
    <property type="match status" value="1"/>
</dbReference>
<dbReference type="STRING" id="869212.Turpa_3210"/>
<dbReference type="InterPro" id="IPR014729">
    <property type="entry name" value="Rossmann-like_a/b/a_fold"/>
</dbReference>
<organism evidence="4 5">
    <name type="scientific">Turneriella parva (strain ATCC BAA-1111 / DSM 21527 / NCTC 11395 / H)</name>
    <name type="common">Leptospira parva</name>
    <dbReference type="NCBI Taxonomy" id="869212"/>
    <lineage>
        <taxon>Bacteria</taxon>
        <taxon>Pseudomonadati</taxon>
        <taxon>Spirochaetota</taxon>
        <taxon>Spirochaetia</taxon>
        <taxon>Leptospirales</taxon>
        <taxon>Leptospiraceae</taxon>
        <taxon>Turneriella</taxon>
    </lineage>
</organism>
<protein>
    <submittedName>
        <fullName evidence="4">Glycerol-3-phosphate cytidylyltransferase</fullName>
        <ecNumber evidence="4">2.7.7.39</ecNumber>
    </submittedName>
</protein>
<dbReference type="PANTHER" id="PTHR43793:SF1">
    <property type="entry name" value="FAD SYNTHASE"/>
    <property type="match status" value="1"/>
</dbReference>